<feature type="region of interest" description="Disordered" evidence="1">
    <location>
        <begin position="31"/>
        <end position="50"/>
    </location>
</feature>
<evidence type="ECO:0000313" key="2">
    <source>
        <dbReference type="EMBL" id="QDT55931.1"/>
    </source>
</evidence>
<proteinExistence type="predicted"/>
<dbReference type="OrthoDB" id="273891at2"/>
<organism evidence="2 3">
    <name type="scientific">Caulifigura coniformis</name>
    <dbReference type="NCBI Taxonomy" id="2527983"/>
    <lineage>
        <taxon>Bacteria</taxon>
        <taxon>Pseudomonadati</taxon>
        <taxon>Planctomycetota</taxon>
        <taxon>Planctomycetia</taxon>
        <taxon>Planctomycetales</taxon>
        <taxon>Planctomycetaceae</taxon>
        <taxon>Caulifigura</taxon>
    </lineage>
</organism>
<sequence>MGKPATPMDAAQKLSKQLDKELAQKAVRKVMAGERPTAKEASALRRHEAEQEETRRWQYYDSIPQKHWRDMSGRQTKVLNEQAERYGIPFGGRTICLPRVVKAFHDFLAKNARKLADEDDPLLNSDVASPALERYREERAAMARLDRLEREGQLVARGDVREGLGRVAAILRAAGDGLLQQFGPEAAALLNESIDDAEREIERLFSSEAPGNSAPEEPAP</sequence>
<accession>A0A517SII3</accession>
<dbReference type="AlphaFoldDB" id="A0A517SII3"/>
<evidence type="ECO:0000313" key="3">
    <source>
        <dbReference type="Proteomes" id="UP000315700"/>
    </source>
</evidence>
<reference evidence="2 3" key="1">
    <citation type="submission" date="2019-02" db="EMBL/GenBank/DDBJ databases">
        <title>Deep-cultivation of Planctomycetes and their phenomic and genomic characterization uncovers novel biology.</title>
        <authorList>
            <person name="Wiegand S."/>
            <person name="Jogler M."/>
            <person name="Boedeker C."/>
            <person name="Pinto D."/>
            <person name="Vollmers J."/>
            <person name="Rivas-Marin E."/>
            <person name="Kohn T."/>
            <person name="Peeters S.H."/>
            <person name="Heuer A."/>
            <person name="Rast P."/>
            <person name="Oberbeckmann S."/>
            <person name="Bunk B."/>
            <person name="Jeske O."/>
            <person name="Meyerdierks A."/>
            <person name="Storesund J.E."/>
            <person name="Kallscheuer N."/>
            <person name="Luecker S."/>
            <person name="Lage O.M."/>
            <person name="Pohl T."/>
            <person name="Merkel B.J."/>
            <person name="Hornburger P."/>
            <person name="Mueller R.-W."/>
            <person name="Bruemmer F."/>
            <person name="Labrenz M."/>
            <person name="Spormann A.M."/>
            <person name="Op den Camp H."/>
            <person name="Overmann J."/>
            <person name="Amann R."/>
            <person name="Jetten M.S.M."/>
            <person name="Mascher T."/>
            <person name="Medema M.H."/>
            <person name="Devos D.P."/>
            <person name="Kaster A.-K."/>
            <person name="Ovreas L."/>
            <person name="Rohde M."/>
            <person name="Galperin M.Y."/>
            <person name="Jogler C."/>
        </authorList>
    </citation>
    <scope>NUCLEOTIDE SEQUENCE [LARGE SCALE GENOMIC DNA]</scope>
    <source>
        <strain evidence="2 3">Pan44</strain>
    </source>
</reference>
<dbReference type="EMBL" id="CP036271">
    <property type="protein sequence ID" value="QDT55931.1"/>
    <property type="molecule type" value="Genomic_DNA"/>
</dbReference>
<keyword evidence="3" id="KW-1185">Reference proteome</keyword>
<dbReference type="InParanoid" id="A0A517SII3"/>
<feature type="compositionally biased region" description="Basic and acidic residues" evidence="1">
    <location>
        <begin position="36"/>
        <end position="50"/>
    </location>
</feature>
<dbReference type="Proteomes" id="UP000315700">
    <property type="component" value="Chromosome"/>
</dbReference>
<protein>
    <submittedName>
        <fullName evidence="2">Uncharacterized protein</fullName>
    </submittedName>
</protein>
<evidence type="ECO:0000256" key="1">
    <source>
        <dbReference type="SAM" id="MobiDB-lite"/>
    </source>
</evidence>
<dbReference type="RefSeq" id="WP_145032488.1">
    <property type="nucleotide sequence ID" value="NZ_CP036271.1"/>
</dbReference>
<name>A0A517SII3_9PLAN</name>
<gene>
    <name evidence="2" type="ORF">Pan44_39790</name>
</gene>
<dbReference type="KEGG" id="ccos:Pan44_39790"/>